<protein>
    <submittedName>
        <fullName evidence="1">Uncharacterized protein</fullName>
    </submittedName>
</protein>
<proteinExistence type="predicted"/>
<name>A0A4U5R1I2_POPAL</name>
<sequence>MRKSIILRIKQIIVNFFIWIYSFRSYFIRNNVVLKAYCFLQCPNVLEENREQIGKSLLNRFVAKYIAVYFNPTGLCIRPFEFFLLEKRDPLCGVVKPYEELSRIVLKVYRPRWSEKSGDKEISGKLDSDMI</sequence>
<dbReference type="EMBL" id="RCHU01000073">
    <property type="protein sequence ID" value="TKS15887.1"/>
    <property type="molecule type" value="Genomic_DNA"/>
</dbReference>
<organism evidence="1">
    <name type="scientific">Populus alba</name>
    <name type="common">White poplar</name>
    <dbReference type="NCBI Taxonomy" id="43335"/>
    <lineage>
        <taxon>Eukaryota</taxon>
        <taxon>Viridiplantae</taxon>
        <taxon>Streptophyta</taxon>
        <taxon>Embryophyta</taxon>
        <taxon>Tracheophyta</taxon>
        <taxon>Spermatophyta</taxon>
        <taxon>Magnoliopsida</taxon>
        <taxon>eudicotyledons</taxon>
        <taxon>Gunneridae</taxon>
        <taxon>Pentapetalae</taxon>
        <taxon>rosids</taxon>
        <taxon>fabids</taxon>
        <taxon>Malpighiales</taxon>
        <taxon>Salicaceae</taxon>
        <taxon>Saliceae</taxon>
        <taxon>Populus</taxon>
    </lineage>
</organism>
<dbReference type="AlphaFoldDB" id="A0A4U5R1I2"/>
<evidence type="ECO:0000313" key="1">
    <source>
        <dbReference type="EMBL" id="TKS15887.1"/>
    </source>
</evidence>
<reference evidence="1" key="1">
    <citation type="submission" date="2018-10" db="EMBL/GenBank/DDBJ databases">
        <title>Population genomic analysis revealed the cold adaptation of white poplar.</title>
        <authorList>
            <person name="Liu Y.-J."/>
        </authorList>
    </citation>
    <scope>NUCLEOTIDE SEQUENCE [LARGE SCALE GENOMIC DNA]</scope>
    <source>
        <strain evidence="1">PAL-ZL1</strain>
    </source>
</reference>
<accession>A0A4U5R1I2</accession>
<gene>
    <name evidence="1" type="ORF">D5086_0000029220</name>
</gene>
<comment type="caution">
    <text evidence="1">The sequence shown here is derived from an EMBL/GenBank/DDBJ whole genome shotgun (WGS) entry which is preliminary data.</text>
</comment>